<keyword evidence="8 13" id="KW-1133">Transmembrane helix</keyword>
<evidence type="ECO:0000256" key="13">
    <source>
        <dbReference type="RuleBase" id="RU363063"/>
    </source>
</evidence>
<dbReference type="RefSeq" id="XP_003201135.2">
    <property type="nucleotide sequence ID" value="XM_003201087.6"/>
</dbReference>
<dbReference type="GeneTree" id="ENSGT00940000158246"/>
<evidence type="ECO:0000313" key="14">
    <source>
        <dbReference type="Ensembl" id="ENSDARP00000143932"/>
    </source>
</evidence>
<dbReference type="Pfam" id="PF01762">
    <property type="entry name" value="Galactosyl_T"/>
    <property type="match status" value="1"/>
</dbReference>
<evidence type="ECO:0000256" key="8">
    <source>
        <dbReference type="ARBA" id="ARBA00022989"/>
    </source>
</evidence>
<dbReference type="RefSeq" id="XP_021325280.1">
    <property type="nucleotide sequence ID" value="XM_021469605.2"/>
</dbReference>
<organism evidence="15 16">
    <name type="scientific">Danio rerio</name>
    <name type="common">Zebrafish</name>
    <name type="synonym">Brachydanio rerio</name>
    <dbReference type="NCBI Taxonomy" id="7955"/>
    <lineage>
        <taxon>Eukaryota</taxon>
        <taxon>Metazoa</taxon>
        <taxon>Chordata</taxon>
        <taxon>Craniata</taxon>
        <taxon>Vertebrata</taxon>
        <taxon>Euteleostomi</taxon>
        <taxon>Actinopterygii</taxon>
        <taxon>Neopterygii</taxon>
        <taxon>Teleostei</taxon>
        <taxon>Ostariophysi</taxon>
        <taxon>Cypriniformes</taxon>
        <taxon>Danionidae</taxon>
        <taxon>Danioninae</taxon>
        <taxon>Danio</taxon>
    </lineage>
</organism>
<proteinExistence type="inferred from homology"/>
<dbReference type="GO" id="GO:0016758">
    <property type="term" value="F:hexosyltransferase activity"/>
    <property type="evidence" value="ECO:0007669"/>
    <property type="project" value="InterPro"/>
</dbReference>
<accession>A0A286Y9U5</accession>
<dbReference type="Proteomes" id="UP000000437">
    <property type="component" value="Chromosome 22"/>
</dbReference>
<dbReference type="InterPro" id="IPR002659">
    <property type="entry name" value="Glyco_trans_31"/>
</dbReference>
<evidence type="ECO:0000256" key="2">
    <source>
        <dbReference type="ARBA" id="ARBA00004922"/>
    </source>
</evidence>
<evidence type="ECO:0000256" key="7">
    <source>
        <dbReference type="ARBA" id="ARBA00022968"/>
    </source>
</evidence>
<dbReference type="Gene3D" id="3.90.550.50">
    <property type="match status" value="1"/>
</dbReference>
<gene>
    <name evidence="16 17" type="primary">LOC100536819</name>
</gene>
<evidence type="ECO:0000313" key="16">
    <source>
        <dbReference type="RefSeq" id="XP_003201135.2"/>
    </source>
</evidence>
<keyword evidence="12" id="KW-0325">Glycoprotein</keyword>
<evidence type="ECO:0000256" key="9">
    <source>
        <dbReference type="ARBA" id="ARBA00023034"/>
    </source>
</evidence>
<evidence type="ECO:0000256" key="3">
    <source>
        <dbReference type="ARBA" id="ARBA00008661"/>
    </source>
</evidence>
<evidence type="ECO:0000313" key="17">
    <source>
        <dbReference type="RefSeq" id="XP_021325280.1"/>
    </source>
</evidence>
<dbReference type="GeneID" id="100536819"/>
<reference evidence="14" key="2">
    <citation type="submission" date="2017-10" db="UniProtKB">
        <authorList>
            <consortium name="Ensembl"/>
        </authorList>
    </citation>
    <scope>IDENTIFICATION</scope>
    <source>
        <strain evidence="14">Tuebingen</strain>
    </source>
</reference>
<evidence type="ECO:0000256" key="5">
    <source>
        <dbReference type="ARBA" id="ARBA00022679"/>
    </source>
</evidence>
<comment type="similarity">
    <text evidence="3 13">Belongs to the glycosyltransferase 31 family.</text>
</comment>
<comment type="pathway">
    <text evidence="2">Protein modification; protein glycosylation.</text>
</comment>
<keyword evidence="11 13" id="KW-0472">Membrane</keyword>
<keyword evidence="9 13" id="KW-0333">Golgi apparatus</keyword>
<accession>A0A8M1RP90</accession>
<dbReference type="Bgee" id="ENSDARG00000107385">
    <property type="expression patterns" value="Expressed in mature ovarian follicle and 20 other cell types or tissues"/>
</dbReference>
<evidence type="ECO:0000256" key="6">
    <source>
        <dbReference type="ARBA" id="ARBA00022692"/>
    </source>
</evidence>
<dbReference type="EC" id="2.4.1.-" evidence="13"/>
<sequence>MAIGILSARCCLTPDPASMHHIKRGFILLVVLTLSLLVVAYIYHSPYNHFNVVNLIKSCKTESLAVSKDFWNKMHSTTSISTNPVPQHQYVAHPSNYHFIIDEHEKCKQINPFVVFMVPVALYQREARNAIRSTWGNETTVQGKTVLTLFVVGLTVGADSEKAQQQLEEESRQHRDLIQSNFVDSYFNLTIKTMVTMDWLATRCPQATFSMKVDSDMYINLENLMTLLLRPELPRQNYITGFLMWDRPVIRNKKSRYYVSEELYPDTKYPTYVLGVAYVFSNDLPKKLVEASKDVAPFNIEDAYIGACLKQIGVKPSRSPDPSQFRTYMKDPKHHDLSKVITTIARSPKQIVEFWKSVKRQT</sequence>
<evidence type="ECO:0000256" key="12">
    <source>
        <dbReference type="ARBA" id="ARBA00023180"/>
    </source>
</evidence>
<name>A0A8M1RP90_DANRE</name>
<comment type="subcellular location">
    <subcellularLocation>
        <location evidence="1 13">Golgi apparatus membrane</location>
        <topology evidence="1 13">Single-pass type II membrane protein</topology>
    </subcellularLocation>
</comment>
<reference evidence="16 17" key="3">
    <citation type="submission" date="2025-04" db="UniProtKB">
        <authorList>
            <consortium name="RefSeq"/>
        </authorList>
    </citation>
    <scope>IDENTIFICATION</scope>
    <source>
        <strain evidence="16 17">Tuebingen</strain>
    </source>
</reference>
<dbReference type="OrthoDB" id="5512589at2759"/>
<keyword evidence="6 13" id="KW-0812">Transmembrane</keyword>
<dbReference type="GO" id="GO:0006629">
    <property type="term" value="P:lipid metabolic process"/>
    <property type="evidence" value="ECO:0007669"/>
    <property type="project" value="UniProtKB-KW"/>
</dbReference>
<keyword evidence="4 13" id="KW-0328">Glycosyltransferase</keyword>
<dbReference type="eggNOG" id="KOG2287">
    <property type="taxonomic scope" value="Eukaryota"/>
</dbReference>
<dbReference type="AlphaFoldDB" id="A0A8M1RP90"/>
<dbReference type="PANTHER" id="PTHR11214:SF115">
    <property type="entry name" value="HEXOSYLTRANSFERASE"/>
    <property type="match status" value="1"/>
</dbReference>
<keyword evidence="15" id="KW-1185">Reference proteome</keyword>
<keyword evidence="7 13" id="KW-0735">Signal-anchor</keyword>
<evidence type="ECO:0000313" key="15">
    <source>
        <dbReference type="Proteomes" id="UP000000437"/>
    </source>
</evidence>
<dbReference type="Ensembl" id="ENSDART00000178133.2">
    <property type="protein sequence ID" value="ENSDARP00000143932.1"/>
    <property type="gene ID" value="ENSDARG00000107385.2"/>
</dbReference>
<dbReference type="EMBL" id="CR769772">
    <property type="status" value="NOT_ANNOTATED_CDS"/>
    <property type="molecule type" value="Genomic_DNA"/>
</dbReference>
<evidence type="ECO:0000256" key="4">
    <source>
        <dbReference type="ARBA" id="ARBA00022676"/>
    </source>
</evidence>
<evidence type="ECO:0000256" key="11">
    <source>
        <dbReference type="ARBA" id="ARBA00023136"/>
    </source>
</evidence>
<keyword evidence="10" id="KW-0443">Lipid metabolism</keyword>
<dbReference type="FunFam" id="3.90.550.50:FF:000001">
    <property type="entry name" value="Hexosyltransferase"/>
    <property type="match status" value="1"/>
</dbReference>
<dbReference type="KEGG" id="dre:100536819"/>
<evidence type="ECO:0000256" key="10">
    <source>
        <dbReference type="ARBA" id="ARBA00023098"/>
    </source>
</evidence>
<reference evidence="14 15" key="1">
    <citation type="journal article" date="2013" name="Nature">
        <title>The zebrafish reference genome sequence and its relationship to the human genome.</title>
        <authorList>
            <consortium name="Genome Reference Consortium Zebrafish"/>
            <person name="Howe K."/>
            <person name="Clark M.D."/>
            <person name="Torroja C.F."/>
            <person name="Torrance J."/>
            <person name="Berthelot C."/>
            <person name="Muffato M."/>
            <person name="Collins J.E."/>
            <person name="Humphray S."/>
            <person name="McLaren K."/>
            <person name="Matthews L."/>
            <person name="McLaren S."/>
            <person name="Sealy I."/>
            <person name="Caccamo M."/>
            <person name="Churcher C."/>
            <person name="Scott C."/>
            <person name="Barrett J.C."/>
            <person name="Koch R."/>
            <person name="Rauch G.J."/>
            <person name="White S."/>
            <person name="Chow W."/>
            <person name="Kilian B."/>
            <person name="Quintais L.T."/>
            <person name="Guerra-Assuncao J.A."/>
            <person name="Zhou Y."/>
            <person name="Gu Y."/>
            <person name="Yen J."/>
            <person name="Vogel J.H."/>
            <person name="Eyre T."/>
            <person name="Redmond S."/>
            <person name="Banerjee R."/>
            <person name="Chi J."/>
            <person name="Fu B."/>
            <person name="Langley E."/>
            <person name="Maguire S.F."/>
            <person name="Laird G.K."/>
            <person name="Lloyd D."/>
            <person name="Kenyon E."/>
            <person name="Donaldson S."/>
            <person name="Sehra H."/>
            <person name="Almeida-King J."/>
            <person name="Loveland J."/>
            <person name="Trevanion S."/>
            <person name="Jones M."/>
            <person name="Quail M."/>
            <person name="Willey D."/>
            <person name="Hunt A."/>
            <person name="Burton J."/>
            <person name="Sims S."/>
            <person name="McLay K."/>
            <person name="Plumb B."/>
            <person name="Davis J."/>
            <person name="Clee C."/>
            <person name="Oliver K."/>
            <person name="Clark R."/>
            <person name="Riddle C."/>
            <person name="Elliot D."/>
            <person name="Eliott D."/>
            <person name="Threadgold G."/>
            <person name="Harden G."/>
            <person name="Ware D."/>
            <person name="Begum S."/>
            <person name="Mortimore B."/>
            <person name="Mortimer B."/>
            <person name="Kerry G."/>
            <person name="Heath P."/>
            <person name="Phillimore B."/>
            <person name="Tracey A."/>
            <person name="Corby N."/>
            <person name="Dunn M."/>
            <person name="Johnson C."/>
            <person name="Wood J."/>
            <person name="Clark S."/>
            <person name="Pelan S."/>
            <person name="Griffiths G."/>
            <person name="Smith M."/>
            <person name="Glithero R."/>
            <person name="Howden P."/>
            <person name="Barker N."/>
            <person name="Lloyd C."/>
            <person name="Stevens C."/>
            <person name="Harley J."/>
            <person name="Holt K."/>
            <person name="Panagiotidis G."/>
            <person name="Lovell J."/>
            <person name="Beasley H."/>
            <person name="Henderson C."/>
            <person name="Gordon D."/>
            <person name="Auger K."/>
            <person name="Wright D."/>
            <person name="Collins J."/>
            <person name="Raisen C."/>
            <person name="Dyer L."/>
            <person name="Leung K."/>
            <person name="Robertson L."/>
            <person name="Ambridge K."/>
            <person name="Leongamornlert D."/>
            <person name="McGuire S."/>
            <person name="Gilderthorp R."/>
            <person name="Griffiths C."/>
            <person name="Manthravadi D."/>
            <person name="Nichol S."/>
            <person name="Barker G."/>
            <person name="Whitehead S."/>
            <person name="Kay M."/>
            <person name="Brown J."/>
            <person name="Murnane C."/>
            <person name="Gray E."/>
            <person name="Humphries M."/>
            <person name="Sycamore N."/>
            <person name="Barker D."/>
            <person name="Saunders D."/>
            <person name="Wallis J."/>
            <person name="Babbage A."/>
            <person name="Hammond S."/>
            <person name="Mashreghi-Mohammadi M."/>
            <person name="Barr L."/>
            <person name="Martin S."/>
            <person name="Wray P."/>
            <person name="Ellington A."/>
            <person name="Matthews N."/>
            <person name="Ellwood M."/>
            <person name="Woodmansey R."/>
            <person name="Clark G."/>
            <person name="Cooper J."/>
            <person name="Cooper J."/>
            <person name="Tromans A."/>
            <person name="Grafham D."/>
            <person name="Skuce C."/>
            <person name="Pandian R."/>
            <person name="Andrews R."/>
            <person name="Harrison E."/>
            <person name="Kimberley A."/>
            <person name="Garnett J."/>
            <person name="Fosker N."/>
            <person name="Hall R."/>
            <person name="Garner P."/>
            <person name="Kelly D."/>
            <person name="Bird C."/>
            <person name="Palmer S."/>
            <person name="Gehring I."/>
            <person name="Berger A."/>
            <person name="Dooley C.M."/>
            <person name="Ersan-Urun Z."/>
            <person name="Eser C."/>
            <person name="Geiger H."/>
            <person name="Geisler M."/>
            <person name="Karotki L."/>
            <person name="Kirn A."/>
            <person name="Konantz J."/>
            <person name="Konantz M."/>
            <person name="Oberlander M."/>
            <person name="Rudolph-Geiger S."/>
            <person name="Teucke M."/>
            <person name="Lanz C."/>
            <person name="Raddatz G."/>
            <person name="Osoegawa K."/>
            <person name="Zhu B."/>
            <person name="Rapp A."/>
            <person name="Widaa S."/>
            <person name="Langford C."/>
            <person name="Yang F."/>
            <person name="Schuster S.C."/>
            <person name="Carter N.P."/>
            <person name="Harrow J."/>
            <person name="Ning Z."/>
            <person name="Herrero J."/>
            <person name="Searle S.M."/>
            <person name="Enright A."/>
            <person name="Geisler R."/>
            <person name="Plasterk R.H."/>
            <person name="Lee C."/>
            <person name="Westerfield M."/>
            <person name="de Jong P.J."/>
            <person name="Zon L.I."/>
            <person name="Postlethwait J.H."/>
            <person name="Nusslein-Volhard C."/>
            <person name="Hubbard T.J."/>
            <person name="Roest Crollius H."/>
            <person name="Rogers J."/>
            <person name="Stemple D.L."/>
        </authorList>
    </citation>
    <scope>NUCLEOTIDE SEQUENCE [LARGE SCALE GENOMIC DNA]</scope>
    <source>
        <strain evidence="14">Tuebingen</strain>
    </source>
</reference>
<dbReference type="ZFIN" id="ZDB-GENE-041008-213">
    <property type="gene designation" value="aars2"/>
</dbReference>
<protein>
    <recommendedName>
        <fullName evidence="13">Hexosyltransferase</fullName>
        <ecNumber evidence="13">2.4.1.-</ecNumber>
    </recommendedName>
</protein>
<feature type="transmembrane region" description="Helical" evidence="13">
    <location>
        <begin position="26"/>
        <end position="44"/>
    </location>
</feature>
<keyword evidence="5" id="KW-0808">Transferase</keyword>
<dbReference type="PANTHER" id="PTHR11214">
    <property type="entry name" value="BETA-1,3-N-ACETYLGLUCOSAMINYLTRANSFERASE"/>
    <property type="match status" value="1"/>
</dbReference>
<evidence type="ECO:0000256" key="1">
    <source>
        <dbReference type="ARBA" id="ARBA00004323"/>
    </source>
</evidence>
<dbReference type="GO" id="GO:0000139">
    <property type="term" value="C:Golgi membrane"/>
    <property type="evidence" value="ECO:0007669"/>
    <property type="project" value="UniProtKB-SubCell"/>
</dbReference>